<proteinExistence type="predicted"/>
<evidence type="ECO:0000313" key="1">
    <source>
        <dbReference type="EMBL" id="EUA42732.1"/>
    </source>
</evidence>
<dbReference type="AlphaFoldDB" id="X8BF24"/>
<reference evidence="1" key="1">
    <citation type="submission" date="2014-01" db="EMBL/GenBank/DDBJ databases">
        <authorList>
            <person name="Brown-Elliot B."/>
            <person name="Wallace R."/>
            <person name="Lenaerts A."/>
            <person name="Ordway D."/>
            <person name="DeGroote M.A."/>
            <person name="Parker T."/>
            <person name="Sizemore C."/>
            <person name="Tallon L.J."/>
            <person name="Sadzewicz L.K."/>
            <person name="Sengamalay N."/>
            <person name="Fraser C.M."/>
            <person name="Hine E."/>
            <person name="Shefchek K.A."/>
            <person name="Das S.P."/>
            <person name="Tettelin H."/>
        </authorList>
    </citation>
    <scope>NUCLEOTIDE SEQUENCE [LARGE SCALE GENOMIC DNA]</scope>
    <source>
        <strain evidence="1">4042</strain>
    </source>
</reference>
<sequence length="77" mass="8175">MASLLTLMRDEAVTAGRDPDALEVSLGHLVTKIDADRAGRLAEQGADRIVLGMPAITDIEQAKDVLSACAQRLELST</sequence>
<name>X8BF24_MYCXE</name>
<gene>
    <name evidence="1" type="ORF">I553_6592</name>
</gene>
<dbReference type="PATRIC" id="fig|1299334.3.peg.4744"/>
<dbReference type="EMBL" id="JAOB01000042">
    <property type="protein sequence ID" value="EUA42732.1"/>
    <property type="molecule type" value="Genomic_DNA"/>
</dbReference>
<protein>
    <submittedName>
        <fullName evidence="1">Luciferase family domain protein</fullName>
    </submittedName>
</protein>
<organism evidence="1">
    <name type="scientific">Mycobacterium xenopi 4042</name>
    <dbReference type="NCBI Taxonomy" id="1299334"/>
    <lineage>
        <taxon>Bacteria</taxon>
        <taxon>Bacillati</taxon>
        <taxon>Actinomycetota</taxon>
        <taxon>Actinomycetes</taxon>
        <taxon>Mycobacteriales</taxon>
        <taxon>Mycobacteriaceae</taxon>
        <taxon>Mycobacterium</taxon>
    </lineage>
</organism>
<comment type="caution">
    <text evidence="1">The sequence shown here is derived from an EMBL/GenBank/DDBJ whole genome shotgun (WGS) entry which is preliminary data.</text>
</comment>
<accession>X8BF24</accession>